<proteinExistence type="predicted"/>
<evidence type="ECO:0000313" key="4">
    <source>
        <dbReference type="Proteomes" id="UP000831785"/>
    </source>
</evidence>
<protein>
    <submittedName>
        <fullName evidence="3">T9SS type A sorting domain-containing protein</fullName>
    </submittedName>
</protein>
<organism evidence="3 4">
    <name type="scientific">Hymenobacter cellulosivorans</name>
    <dbReference type="NCBI Taxonomy" id="2932249"/>
    <lineage>
        <taxon>Bacteria</taxon>
        <taxon>Pseudomonadati</taxon>
        <taxon>Bacteroidota</taxon>
        <taxon>Cytophagia</taxon>
        <taxon>Cytophagales</taxon>
        <taxon>Hymenobacteraceae</taxon>
        <taxon>Hymenobacter</taxon>
    </lineage>
</organism>
<feature type="chain" id="PRO_5047193660" evidence="1">
    <location>
        <begin position="26"/>
        <end position="855"/>
    </location>
</feature>
<reference evidence="3 4" key="1">
    <citation type="submission" date="2022-04" db="EMBL/GenBank/DDBJ databases">
        <title>Hymenobacter sp. isolated from the air.</title>
        <authorList>
            <person name="Won M."/>
            <person name="Lee C.-M."/>
            <person name="Woen H.-Y."/>
            <person name="Kwon S.-W."/>
        </authorList>
    </citation>
    <scope>NUCLEOTIDE SEQUENCE [LARGE SCALE GENOMIC DNA]</scope>
    <source>
        <strain evidence="4">5116 S-27</strain>
    </source>
</reference>
<evidence type="ECO:0000256" key="1">
    <source>
        <dbReference type="SAM" id="SignalP"/>
    </source>
</evidence>
<keyword evidence="4" id="KW-1185">Reference proteome</keyword>
<feature type="signal peptide" evidence="1">
    <location>
        <begin position="1"/>
        <end position="25"/>
    </location>
</feature>
<dbReference type="SUPFAM" id="SSF63829">
    <property type="entry name" value="Calcium-dependent phosphotriesterase"/>
    <property type="match status" value="2"/>
</dbReference>
<dbReference type="EMBL" id="CP095049">
    <property type="protein sequence ID" value="UOQ54412.1"/>
    <property type="molecule type" value="Genomic_DNA"/>
</dbReference>
<dbReference type="InterPro" id="IPR013431">
    <property type="entry name" value="Delta_60_rpt"/>
</dbReference>
<dbReference type="PANTHER" id="PTHR42754">
    <property type="entry name" value="ENDOGLUCANASE"/>
    <property type="match status" value="1"/>
</dbReference>
<dbReference type="NCBIfam" id="TIGR04183">
    <property type="entry name" value="Por_Secre_tail"/>
    <property type="match status" value="1"/>
</dbReference>
<dbReference type="Gene3D" id="2.80.10.50">
    <property type="match status" value="6"/>
</dbReference>
<dbReference type="RefSeq" id="WP_244721238.1">
    <property type="nucleotide sequence ID" value="NZ_CP095049.1"/>
</dbReference>
<dbReference type="Pfam" id="PF18962">
    <property type="entry name" value="Por_Secre_tail"/>
    <property type="match status" value="1"/>
</dbReference>
<accession>A0ABY4FCN1</accession>
<gene>
    <name evidence="3" type="ORF">MUN80_06535</name>
</gene>
<evidence type="ECO:0000313" key="3">
    <source>
        <dbReference type="EMBL" id="UOQ54412.1"/>
    </source>
</evidence>
<name>A0ABY4FCN1_9BACT</name>
<feature type="domain" description="Secretion system C-terminal sorting" evidence="2">
    <location>
        <begin position="784"/>
        <end position="853"/>
    </location>
</feature>
<dbReference type="NCBIfam" id="TIGR02608">
    <property type="entry name" value="delta_60_rpt"/>
    <property type="match status" value="9"/>
</dbReference>
<dbReference type="PANTHER" id="PTHR42754:SF1">
    <property type="entry name" value="LIPOPROTEIN"/>
    <property type="match status" value="1"/>
</dbReference>
<sequence>MRKLLQAGLILACSLLGATQGSAQALDGTFIRPTVLQSATVDNAVQQADGKFIVAGNFTRVNGDEVAGLARLNADGTADTDFNNTTYSRSTITKVRLLTNGQIILQGYGNLTVAGRTTHTLAKINANGTPVADFMPGSGPAGSGPAALDVAAVAVQADNKIVVGGSFVSYSGVVAKGLVRLNANGSVDQAFATALGAGFTRSDAVAPIVRGVVVQPDGKLLVCGNFMNYNGSGRSGLLRLNPDGSLDTTFNPVSSTMTSGFDMLAVALDPRTNNIVAATTNFSKQLVRLTPTGQEDASFALTSNPGCISYGTSNSDELAVDASGRVLLSSCFGNYGGANNSYLTRFLANGQPDTQFAIGNKLDGRVLSVRPLANGQVLIGGSFSRYGSLHNVNMLVLDANGQAQSTPLPRLMQTGTVLAIKQQADGKLVVGGRFWEINGQAAANVARLNSDGTLDPAFDLTGVNGQVRQVAIATDGRIVVGGVFTATGSVASNQVARLLSDGRPDATFTAPAPDPRGAATVFGVYAMALQTDGKVLRGGSSLSIGGYTSTIHRLLPNGAIDAAYATQAGSIVPASTVYAIENLPDNKHYIAGAGQANQPSLVRLNADGSRDNSFAAGVAPSNAPMTIQVLQSMPNGKLLAGGSFTSYNGASAAQLVQLNADGTVDTNYTLPTLTGSAVVALARYANGRVLAGSSFLNVNGVARGSLVRFNPDGSYDASFANVLTNGFLGFPSPGALVLQADEKILLSGLNLLIDGQSRAPLTRLTASNVLAVSSRQSTARTEAWPNPAHAALHLSLEATAKPSQVVLLDALGKTVLSQPVASPELTLPVQELRAGIYLLRVHYADGPVTRRVVLE</sequence>
<dbReference type="Proteomes" id="UP000831785">
    <property type="component" value="Chromosome"/>
</dbReference>
<evidence type="ECO:0000259" key="2">
    <source>
        <dbReference type="Pfam" id="PF18962"/>
    </source>
</evidence>
<dbReference type="SUPFAM" id="SSF101898">
    <property type="entry name" value="NHL repeat"/>
    <property type="match status" value="1"/>
</dbReference>
<dbReference type="Pfam" id="PF17164">
    <property type="entry name" value="DUF5122"/>
    <property type="match status" value="10"/>
</dbReference>
<keyword evidence="1" id="KW-0732">Signal</keyword>
<dbReference type="InterPro" id="IPR026444">
    <property type="entry name" value="Secre_tail"/>
</dbReference>